<dbReference type="Gene3D" id="2.40.110.10">
    <property type="entry name" value="Butyryl-CoA Dehydrogenase, subunit A, domain 2"/>
    <property type="match status" value="1"/>
</dbReference>
<dbReference type="Proteomes" id="UP000789901">
    <property type="component" value="Unassembled WGS sequence"/>
</dbReference>
<name>A0ABN7XTL8_GIGMA</name>
<reference evidence="1 2" key="1">
    <citation type="submission" date="2021-06" db="EMBL/GenBank/DDBJ databases">
        <authorList>
            <person name="Kallberg Y."/>
            <person name="Tangrot J."/>
            <person name="Rosling A."/>
        </authorList>
    </citation>
    <scope>NUCLEOTIDE SEQUENCE [LARGE SCALE GENOMIC DNA]</scope>
    <source>
        <strain evidence="1 2">120-4 pot B 10/14</strain>
    </source>
</reference>
<evidence type="ECO:0000313" key="1">
    <source>
        <dbReference type="EMBL" id="CAG8857264.1"/>
    </source>
</evidence>
<protein>
    <submittedName>
        <fullName evidence="1">1318_t:CDS:1</fullName>
    </submittedName>
</protein>
<dbReference type="EMBL" id="CAJVQB010168856">
    <property type="protein sequence ID" value="CAG8857264.1"/>
    <property type="molecule type" value="Genomic_DNA"/>
</dbReference>
<feature type="non-terminal residue" evidence="1">
    <location>
        <position position="1"/>
    </location>
</feature>
<proteinExistence type="predicted"/>
<sequence length="50" mass="5768">DEKKGDKWVINRQKMLITNGKKANWYFVLACTGPNARPSSLFTGIKELIW</sequence>
<comment type="caution">
    <text evidence="1">The sequence shown here is derived from an EMBL/GenBank/DDBJ whole genome shotgun (WGS) entry which is preliminary data.</text>
</comment>
<evidence type="ECO:0000313" key="2">
    <source>
        <dbReference type="Proteomes" id="UP000789901"/>
    </source>
</evidence>
<dbReference type="SUPFAM" id="SSF56645">
    <property type="entry name" value="Acyl-CoA dehydrogenase NM domain-like"/>
    <property type="match status" value="1"/>
</dbReference>
<organism evidence="1 2">
    <name type="scientific">Gigaspora margarita</name>
    <dbReference type="NCBI Taxonomy" id="4874"/>
    <lineage>
        <taxon>Eukaryota</taxon>
        <taxon>Fungi</taxon>
        <taxon>Fungi incertae sedis</taxon>
        <taxon>Mucoromycota</taxon>
        <taxon>Glomeromycotina</taxon>
        <taxon>Glomeromycetes</taxon>
        <taxon>Diversisporales</taxon>
        <taxon>Gigasporaceae</taxon>
        <taxon>Gigaspora</taxon>
    </lineage>
</organism>
<gene>
    <name evidence="1" type="ORF">GMARGA_LOCUS46085</name>
</gene>
<accession>A0ABN7XTL8</accession>
<dbReference type="InterPro" id="IPR046373">
    <property type="entry name" value="Acyl-CoA_Oxase/DH_mid-dom_sf"/>
</dbReference>
<keyword evidence="2" id="KW-1185">Reference proteome</keyword>
<feature type="non-terminal residue" evidence="1">
    <location>
        <position position="50"/>
    </location>
</feature>
<dbReference type="InterPro" id="IPR009100">
    <property type="entry name" value="AcylCoA_DH/oxidase_NM_dom_sf"/>
</dbReference>